<feature type="transmembrane region" description="Helical" evidence="1">
    <location>
        <begin position="192"/>
        <end position="209"/>
    </location>
</feature>
<dbReference type="GO" id="GO:0140359">
    <property type="term" value="F:ABC-type transporter activity"/>
    <property type="evidence" value="ECO:0007669"/>
    <property type="project" value="InterPro"/>
</dbReference>
<keyword evidence="1" id="KW-0472">Membrane</keyword>
<feature type="transmembrane region" description="Helical" evidence="1">
    <location>
        <begin position="123"/>
        <end position="148"/>
    </location>
</feature>
<gene>
    <name evidence="3" type="ORF">P8X34_00305</name>
    <name evidence="2" type="ORF">TQ32_10580</name>
</gene>
<dbReference type="GeneID" id="28492292"/>
<dbReference type="PANTHER" id="PTHR43471">
    <property type="entry name" value="ABC TRANSPORTER PERMEASE"/>
    <property type="match status" value="1"/>
</dbReference>
<evidence type="ECO:0000313" key="5">
    <source>
        <dbReference type="Proteomes" id="UP001571980"/>
    </source>
</evidence>
<name>A0A127BC19_9EURY</name>
<keyword evidence="1" id="KW-0812">Transmembrane</keyword>
<proteinExistence type="predicted"/>
<keyword evidence="1" id="KW-1133">Transmembrane helix</keyword>
<feature type="transmembrane region" description="Helical" evidence="1">
    <location>
        <begin position="303"/>
        <end position="324"/>
    </location>
</feature>
<keyword evidence="5" id="KW-1185">Reference proteome</keyword>
<dbReference type="EMBL" id="JARRIG010000001">
    <property type="protein sequence ID" value="MFA4803206.1"/>
    <property type="molecule type" value="Genomic_DNA"/>
</dbReference>
<reference evidence="4" key="1">
    <citation type="submission" date="2015-02" db="EMBL/GenBank/DDBJ databases">
        <title>Pyrococcus kukulkanii sp. nov., a novel hyperthermophilic archaeon isolated from a deep-sea hydrothermal vent at the Guaymas Basin.</title>
        <authorList>
            <person name="Oger P.M."/>
            <person name="Callac N."/>
            <person name="Jebbar M."/>
            <person name="Godfroy A."/>
        </authorList>
    </citation>
    <scope>NUCLEOTIDE SEQUENCE [LARGE SCALE GENOMIC DNA]</scope>
    <source>
        <strain evidence="4">NCB100</strain>
    </source>
</reference>
<sequence>MSAIQNIASKELYLAVKTKRFIILLSVYLIFLALSVYFTRFDVTAEGSYGYTVHRTIMGASGVIYETPISSIFINNSMLWMFFGSLLGILLGADSINRELQEGTVKVLLGHPVYRDEVINGKFLGNALALLLVILVGFIFTIATALIFGIPMEGLSLARLFILSIFIFLYTLVFLSLGTMISTLIRSPETSILVSIGLVIFFVIVYPILAGSLANSIVGEPPECHAVTVVRQVEANGQIIESIGPSNDNCAEIYEEWREKVTVWERRINILNPAMHFAQLMIYTFAGEEGYDDYLPLSDSLGYAINNLAILIIELLFPFSIAYVRFLTRDLR</sequence>
<dbReference type="KEGG" id="pyc:TQ32_10580"/>
<organism evidence="2 4">
    <name type="scientific">Pyrococcus kukulkanii</name>
    <dbReference type="NCBI Taxonomy" id="1609559"/>
    <lineage>
        <taxon>Archaea</taxon>
        <taxon>Methanobacteriati</taxon>
        <taxon>Methanobacteriota</taxon>
        <taxon>Thermococci</taxon>
        <taxon>Thermococcales</taxon>
        <taxon>Thermococcaceae</taxon>
        <taxon>Pyrococcus</taxon>
    </lineage>
</organism>
<evidence type="ECO:0000313" key="4">
    <source>
        <dbReference type="Proteomes" id="UP000070587"/>
    </source>
</evidence>
<dbReference type="Pfam" id="PF12679">
    <property type="entry name" value="ABC2_membrane_2"/>
    <property type="match status" value="1"/>
</dbReference>
<dbReference type="AlphaFoldDB" id="A0A127BC19"/>
<evidence type="ECO:0000313" key="3">
    <source>
        <dbReference type="EMBL" id="MFA4803206.1"/>
    </source>
</evidence>
<evidence type="ECO:0000256" key="1">
    <source>
        <dbReference type="SAM" id="Phobius"/>
    </source>
</evidence>
<feature type="transmembrane region" description="Helical" evidence="1">
    <location>
        <begin position="72"/>
        <end position="93"/>
    </location>
</feature>
<dbReference type="Proteomes" id="UP001571980">
    <property type="component" value="Unassembled WGS sequence"/>
</dbReference>
<protein>
    <submittedName>
        <fullName evidence="2 3">ABC transporter permease</fullName>
    </submittedName>
</protein>
<accession>A0A127BC19</accession>
<dbReference type="RefSeq" id="WP_068324461.1">
    <property type="nucleotide sequence ID" value="NZ_CP010835.1"/>
</dbReference>
<reference evidence="3 5" key="3">
    <citation type="submission" date="2023-03" db="EMBL/GenBank/DDBJ databases">
        <title>Speciation in Pyrococcus: adaptation to high temperature as a mechanism.</title>
        <authorList>
            <person name="Gu J."/>
        </authorList>
    </citation>
    <scope>NUCLEOTIDE SEQUENCE [LARGE SCALE GENOMIC DNA]</scope>
    <source>
        <strain evidence="3 5">LMOA34</strain>
    </source>
</reference>
<dbReference type="STRING" id="1609559.TQ32_10580"/>
<evidence type="ECO:0000313" key="2">
    <source>
        <dbReference type="EMBL" id="AMM54878.1"/>
    </source>
</evidence>
<dbReference type="EMBL" id="CP010835">
    <property type="protein sequence ID" value="AMM54878.1"/>
    <property type="molecule type" value="Genomic_DNA"/>
</dbReference>
<dbReference type="GO" id="GO:0005886">
    <property type="term" value="C:plasma membrane"/>
    <property type="evidence" value="ECO:0007669"/>
    <property type="project" value="UniProtKB-SubCell"/>
</dbReference>
<dbReference type="PANTHER" id="PTHR43471:SF13">
    <property type="entry name" value="ABC-2 TYPE TRANSPORT SYSTEM PERMEASE PROTEIN"/>
    <property type="match status" value="1"/>
</dbReference>
<reference evidence="2 4" key="2">
    <citation type="journal article" date="2016" name="Int. J. Syst. Evol. Microbiol.">
        <title>Pyrococcus kukulkanii sp. nov., a hyperthermophilic, piezophilic archaeon isolated from a deep-sea hydrothermal vent.</title>
        <authorList>
            <person name="Callac N."/>
            <person name="Oger P."/>
            <person name="Lesongeur F."/>
            <person name="Rattray J.E."/>
            <person name="Vannier P."/>
            <person name="Michoud G."/>
            <person name="Beauverger M."/>
            <person name="Gayet N."/>
            <person name="Rouxel O."/>
            <person name="Jebbar M."/>
            <person name="Godfroy A."/>
        </authorList>
    </citation>
    <scope>NUCLEOTIDE SEQUENCE [LARGE SCALE GENOMIC DNA]</scope>
    <source>
        <strain evidence="2 4">NCB100</strain>
    </source>
</reference>
<dbReference type="Proteomes" id="UP000070587">
    <property type="component" value="Chromosome"/>
</dbReference>
<feature type="transmembrane region" description="Helical" evidence="1">
    <location>
        <begin position="160"/>
        <end position="185"/>
    </location>
</feature>
<dbReference type="OrthoDB" id="86287at2157"/>
<feature type="transmembrane region" description="Helical" evidence="1">
    <location>
        <begin position="21"/>
        <end position="39"/>
    </location>
</feature>
<dbReference type="PATRIC" id="fig|1609559.3.peg.2182"/>